<comment type="caution">
    <text evidence="11">The sequence shown here is derived from an EMBL/GenBank/DDBJ whole genome shotgun (WGS) entry which is preliminary data.</text>
</comment>
<evidence type="ECO:0000256" key="8">
    <source>
        <dbReference type="ARBA" id="ARBA00031552"/>
    </source>
</evidence>
<gene>
    <name evidence="11" type="ORF">PSON_ATCC_30995.1.T0470202</name>
</gene>
<evidence type="ECO:0000313" key="11">
    <source>
        <dbReference type="EMBL" id="CAD8084827.1"/>
    </source>
</evidence>
<evidence type="ECO:0000256" key="3">
    <source>
        <dbReference type="ARBA" id="ARBA00018426"/>
    </source>
</evidence>
<evidence type="ECO:0000256" key="7">
    <source>
        <dbReference type="ARBA" id="ARBA00029814"/>
    </source>
</evidence>
<protein>
    <recommendedName>
        <fullName evidence="3">Diphthine--ammonia ligase</fullName>
        <ecNumber evidence="2">6.3.1.14</ecNumber>
    </recommendedName>
    <alternativeName>
        <fullName evidence="7">Diphthamide synthase</fullName>
    </alternativeName>
    <alternativeName>
        <fullName evidence="8">Diphthamide synthetase</fullName>
    </alternativeName>
</protein>
<dbReference type="Pfam" id="PF01902">
    <property type="entry name" value="Diphthami_syn_2"/>
    <property type="match status" value="1"/>
</dbReference>
<feature type="domain" description="Diphthamide synthase" evidence="10">
    <location>
        <begin position="1"/>
        <end position="235"/>
    </location>
</feature>
<comment type="pathway">
    <text evidence="1">Protein modification; peptidyl-diphthamide biosynthesis.</text>
</comment>
<evidence type="ECO:0000256" key="9">
    <source>
        <dbReference type="ARBA" id="ARBA00048108"/>
    </source>
</evidence>
<organism evidence="11 12">
    <name type="scientific">Paramecium sonneborni</name>
    <dbReference type="NCBI Taxonomy" id="65129"/>
    <lineage>
        <taxon>Eukaryota</taxon>
        <taxon>Sar</taxon>
        <taxon>Alveolata</taxon>
        <taxon>Ciliophora</taxon>
        <taxon>Intramacronucleata</taxon>
        <taxon>Oligohymenophorea</taxon>
        <taxon>Peniculida</taxon>
        <taxon>Parameciidae</taxon>
        <taxon>Paramecium</taxon>
    </lineage>
</organism>
<dbReference type="GO" id="GO:0017178">
    <property type="term" value="F:diphthine-ammonia ligase activity"/>
    <property type="evidence" value="ECO:0007669"/>
    <property type="project" value="UniProtKB-EC"/>
</dbReference>
<dbReference type="CDD" id="cd01994">
    <property type="entry name" value="AANH_PF0828-like"/>
    <property type="match status" value="1"/>
</dbReference>
<evidence type="ECO:0000259" key="10">
    <source>
        <dbReference type="Pfam" id="PF01902"/>
    </source>
</evidence>
<keyword evidence="5" id="KW-0547">Nucleotide-binding</keyword>
<dbReference type="InterPro" id="IPR002761">
    <property type="entry name" value="Diphthami_syn_dom"/>
</dbReference>
<keyword evidence="6" id="KW-0067">ATP-binding</keyword>
<dbReference type="GO" id="GO:0005524">
    <property type="term" value="F:ATP binding"/>
    <property type="evidence" value="ECO:0007669"/>
    <property type="project" value="UniProtKB-KW"/>
</dbReference>
<accession>A0A8S1MUT3</accession>
<dbReference type="PANTHER" id="PTHR12196">
    <property type="entry name" value="DOMAIN OF UNKNOWN FUNCTION 71 DUF71 -CONTAINING PROTEIN"/>
    <property type="match status" value="1"/>
</dbReference>
<evidence type="ECO:0000256" key="5">
    <source>
        <dbReference type="ARBA" id="ARBA00022741"/>
    </source>
</evidence>
<proteinExistence type="predicted"/>
<dbReference type="PANTHER" id="PTHR12196:SF2">
    <property type="entry name" value="DIPHTHINE--AMMONIA LIGASE"/>
    <property type="match status" value="1"/>
</dbReference>
<name>A0A8S1MUT3_9CILI</name>
<evidence type="ECO:0000256" key="6">
    <source>
        <dbReference type="ARBA" id="ARBA00022840"/>
    </source>
</evidence>
<dbReference type="PIRSF" id="PIRSF039123">
    <property type="entry name" value="Diphthamide_synthase"/>
    <property type="match status" value="1"/>
</dbReference>
<dbReference type="FunFam" id="3.90.1490.10:FF:000001">
    <property type="entry name" value="Diphthine--ammonia ligase"/>
    <property type="match status" value="1"/>
</dbReference>
<dbReference type="FunFam" id="3.40.50.620:FF:000145">
    <property type="entry name" value="ATP-binding domain containing protein"/>
    <property type="match status" value="1"/>
</dbReference>
<dbReference type="EC" id="6.3.1.14" evidence="2"/>
<evidence type="ECO:0000313" key="12">
    <source>
        <dbReference type="Proteomes" id="UP000692954"/>
    </source>
</evidence>
<sequence>MKFLALISGGKDSIFNIIQCIQQGHELVLLVNLHPKNIGNETDSFMYQSVGTNIIEAISQALDKPLLKKEIQGKPKITNLAYQCNDEEKEGDEVEDLFLILKEAITLYPDIKGVSSGAIASTYQKIRVENCCQRLGLVSMAYLWNQDQFTLLDQMLQNNMKIILIKVAALGLTQKHLGKSIQDLYEHFKEIHEKYGFHPCGEGGEFESFVLDCPLYKKRIQINESEIICHENNSVAPVYYLLIKSYSLIEKD</sequence>
<dbReference type="EMBL" id="CAJJDN010000047">
    <property type="protein sequence ID" value="CAD8084827.1"/>
    <property type="molecule type" value="Genomic_DNA"/>
</dbReference>
<keyword evidence="12" id="KW-1185">Reference proteome</keyword>
<evidence type="ECO:0000256" key="2">
    <source>
        <dbReference type="ARBA" id="ARBA00012089"/>
    </source>
</evidence>
<dbReference type="Proteomes" id="UP000692954">
    <property type="component" value="Unassembled WGS sequence"/>
</dbReference>
<dbReference type="InterPro" id="IPR030662">
    <property type="entry name" value="DPH6/MJ0570"/>
</dbReference>
<evidence type="ECO:0000256" key="4">
    <source>
        <dbReference type="ARBA" id="ARBA00022598"/>
    </source>
</evidence>
<dbReference type="AlphaFoldDB" id="A0A8S1MUT3"/>
<evidence type="ECO:0000256" key="1">
    <source>
        <dbReference type="ARBA" id="ARBA00005156"/>
    </source>
</evidence>
<keyword evidence="4" id="KW-0436">Ligase</keyword>
<reference evidence="11" key="1">
    <citation type="submission" date="2021-01" db="EMBL/GenBank/DDBJ databases">
        <authorList>
            <consortium name="Genoscope - CEA"/>
            <person name="William W."/>
        </authorList>
    </citation>
    <scope>NUCLEOTIDE SEQUENCE</scope>
</reference>
<comment type="catalytic activity">
    <reaction evidence="9">
        <text>diphthine-[translation elongation factor 2] + NH4(+) + ATP = diphthamide-[translation elongation factor 2] + AMP + diphosphate + H(+)</text>
        <dbReference type="Rhea" id="RHEA:19753"/>
        <dbReference type="Rhea" id="RHEA-COMP:10172"/>
        <dbReference type="Rhea" id="RHEA-COMP:10174"/>
        <dbReference type="ChEBI" id="CHEBI:15378"/>
        <dbReference type="ChEBI" id="CHEBI:16692"/>
        <dbReference type="ChEBI" id="CHEBI:28938"/>
        <dbReference type="ChEBI" id="CHEBI:30616"/>
        <dbReference type="ChEBI" id="CHEBI:33019"/>
        <dbReference type="ChEBI" id="CHEBI:82696"/>
        <dbReference type="ChEBI" id="CHEBI:456215"/>
        <dbReference type="EC" id="6.3.1.14"/>
    </reaction>
</comment>
<dbReference type="OrthoDB" id="686384at2759"/>
<dbReference type="NCBIfam" id="TIGR00290">
    <property type="entry name" value="MJ0570_dom"/>
    <property type="match status" value="1"/>
</dbReference>
<dbReference type="GO" id="GO:0017183">
    <property type="term" value="P:protein histidyl modification to diphthamide"/>
    <property type="evidence" value="ECO:0007669"/>
    <property type="project" value="TreeGrafter"/>
</dbReference>